<protein>
    <submittedName>
        <fullName evidence="1">Uncharacterized protein TCIL3000_10_3490</fullName>
    </submittedName>
</protein>
<dbReference type="VEuPathDB" id="TriTrypDB:TcIL3000_10_3490"/>
<accession>G0UW22</accession>
<evidence type="ECO:0000313" key="1">
    <source>
        <dbReference type="EMBL" id="CCC93588.1"/>
    </source>
</evidence>
<organism evidence="1">
    <name type="scientific">Trypanosoma congolense (strain IL3000)</name>
    <dbReference type="NCBI Taxonomy" id="1068625"/>
    <lineage>
        <taxon>Eukaryota</taxon>
        <taxon>Discoba</taxon>
        <taxon>Euglenozoa</taxon>
        <taxon>Kinetoplastea</taxon>
        <taxon>Metakinetoplastina</taxon>
        <taxon>Trypanosomatida</taxon>
        <taxon>Trypanosomatidae</taxon>
        <taxon>Trypanosoma</taxon>
        <taxon>Nannomonas</taxon>
    </lineage>
</organism>
<reference evidence="1" key="1">
    <citation type="journal article" date="2012" name="Proc. Natl. Acad. Sci. U.S.A.">
        <title>Antigenic diversity is generated by distinct evolutionary mechanisms in African trypanosome species.</title>
        <authorList>
            <person name="Jackson A.P."/>
            <person name="Berry A."/>
            <person name="Aslett M."/>
            <person name="Allison H.C."/>
            <person name="Burton P."/>
            <person name="Vavrova-Anderson J."/>
            <person name="Brown R."/>
            <person name="Browne H."/>
            <person name="Corton N."/>
            <person name="Hauser H."/>
            <person name="Gamble J."/>
            <person name="Gilderthorp R."/>
            <person name="Marcello L."/>
            <person name="McQuillan J."/>
            <person name="Otto T.D."/>
            <person name="Quail M.A."/>
            <person name="Sanders M.J."/>
            <person name="van Tonder A."/>
            <person name="Ginger M.L."/>
            <person name="Field M.C."/>
            <person name="Barry J.D."/>
            <person name="Hertz-Fowler C."/>
            <person name="Berriman M."/>
        </authorList>
    </citation>
    <scope>NUCLEOTIDE SEQUENCE</scope>
    <source>
        <strain evidence="1">IL3000</strain>
    </source>
</reference>
<gene>
    <name evidence="1" type="ORF">TCIL3000_10_3490</name>
</gene>
<proteinExistence type="predicted"/>
<feature type="non-terminal residue" evidence="1">
    <location>
        <position position="1"/>
    </location>
</feature>
<sequence length="264" mass="29242">SFDCSECVTATGDGGPVCMLCLSSGTPQTVRGLFRLVHTRSPTDSHYHICCLLASCEFIQKCFNTPSLNSDSNSVSFIPCEICLSHCRTDVAEHVALARMLILRDLSAVCPPSRFCWKASVTMSVIPAPYTRELDPICRNHAWQLIPLHCAAGKHKCTAITTFRSTSQDGFLYILRKMPSATFTEPSRRAISSVQNRRHALSSVAASQPARVPASPYPVIVPIKKHGSSSRERAQPHDSFIHSRHRDSASLCIHFTVWSFCFFL</sequence>
<dbReference type="EMBL" id="HE575323">
    <property type="protein sequence ID" value="CCC93588.1"/>
    <property type="molecule type" value="Genomic_DNA"/>
</dbReference>
<dbReference type="AlphaFoldDB" id="G0UW22"/>
<name>G0UW22_TRYCI</name>